<keyword evidence="1" id="KW-0812">Transmembrane</keyword>
<name>A0ABZ3FVL1_9ACTN</name>
<dbReference type="EMBL" id="CP154795">
    <property type="protein sequence ID" value="XAN09099.1"/>
    <property type="molecule type" value="Genomic_DNA"/>
</dbReference>
<dbReference type="Proteomes" id="UP001442841">
    <property type="component" value="Chromosome"/>
</dbReference>
<dbReference type="RefSeq" id="WP_425310537.1">
    <property type="nucleotide sequence ID" value="NZ_CP154795.1"/>
</dbReference>
<feature type="transmembrane region" description="Helical" evidence="1">
    <location>
        <begin position="12"/>
        <end position="36"/>
    </location>
</feature>
<sequence>MDATPSPQPVVALVLIAFGVLYVAGVIALAAPFLWIGIKERRWWGLLTGTGILLANAYFIAGLLGVVPLPLGGGRLLPAGF</sequence>
<keyword evidence="1" id="KW-1133">Transmembrane helix</keyword>
<evidence type="ECO:0000256" key="1">
    <source>
        <dbReference type="SAM" id="Phobius"/>
    </source>
</evidence>
<keyword evidence="1" id="KW-0472">Membrane</keyword>
<evidence type="ECO:0000313" key="2">
    <source>
        <dbReference type="EMBL" id="XAN09099.1"/>
    </source>
</evidence>
<keyword evidence="3" id="KW-1185">Reference proteome</keyword>
<evidence type="ECO:0000313" key="3">
    <source>
        <dbReference type="Proteomes" id="UP001442841"/>
    </source>
</evidence>
<reference evidence="2 3" key="1">
    <citation type="submission" date="2024-04" db="EMBL/GenBank/DDBJ databases">
        <title>Isolation of an actinomycete strain from pig manure.</title>
        <authorList>
            <person name="Gong T."/>
            <person name="Yu Z."/>
            <person name="An M."/>
            <person name="Wei C."/>
            <person name="Yang W."/>
            <person name="Liu L."/>
        </authorList>
    </citation>
    <scope>NUCLEOTIDE SEQUENCE [LARGE SCALE GENOMIC DNA]</scope>
    <source>
        <strain evidence="2 3">ZF39</strain>
    </source>
</reference>
<protein>
    <submittedName>
        <fullName evidence="2">Uncharacterized protein</fullName>
    </submittedName>
</protein>
<accession>A0ABZ3FVL1</accession>
<proteinExistence type="predicted"/>
<feature type="transmembrane region" description="Helical" evidence="1">
    <location>
        <begin position="43"/>
        <end position="67"/>
    </location>
</feature>
<organism evidence="2 3">
    <name type="scientific">Ammonicoccus fulvus</name>
    <dbReference type="NCBI Taxonomy" id="3138240"/>
    <lineage>
        <taxon>Bacteria</taxon>
        <taxon>Bacillati</taxon>
        <taxon>Actinomycetota</taxon>
        <taxon>Actinomycetes</taxon>
        <taxon>Propionibacteriales</taxon>
        <taxon>Propionibacteriaceae</taxon>
        <taxon>Ammonicoccus</taxon>
    </lineage>
</organism>
<gene>
    <name evidence="2" type="ORF">AADG42_17855</name>
</gene>